<dbReference type="EMBL" id="EAAA01002846">
    <property type="status" value="NOT_ANNOTATED_CDS"/>
    <property type="molecule type" value="Genomic_DNA"/>
</dbReference>
<dbReference type="Proteomes" id="UP000008144">
    <property type="component" value="Chromosome 9"/>
</dbReference>
<dbReference type="HOGENOM" id="CLU_3413036_0_0_1"/>
<accession>H2XY42</accession>
<keyword evidence="2" id="KW-1185">Reference proteome</keyword>
<proteinExistence type="predicted"/>
<reference evidence="1" key="2">
    <citation type="journal article" date="2008" name="Genome Biol.">
        <title>Improved genome assembly and evidence-based global gene model set for the chordate Ciona intestinalis: new insight into intron and operon populations.</title>
        <authorList>
            <person name="Satou Y."/>
            <person name="Mineta K."/>
            <person name="Ogasawara M."/>
            <person name="Sasakura Y."/>
            <person name="Shoguchi E."/>
            <person name="Ueno K."/>
            <person name="Yamada L."/>
            <person name="Matsumoto J."/>
            <person name="Wasserscheid J."/>
            <person name="Dewar K."/>
            <person name="Wiley G.B."/>
            <person name="Macmil S.L."/>
            <person name="Roe B.A."/>
            <person name="Zeller R.W."/>
            <person name="Hastings K.E."/>
            <person name="Lemaire P."/>
            <person name="Lindquist E."/>
            <person name="Endo T."/>
            <person name="Hotta K."/>
            <person name="Inaba K."/>
        </authorList>
    </citation>
    <scope>NUCLEOTIDE SEQUENCE [LARGE SCALE GENOMIC DNA]</scope>
    <source>
        <strain evidence="1">wild type</strain>
    </source>
</reference>
<sequence length="28" mass="3267">MIFLSSDVALTLEKLLMIHLLFLEFELS</sequence>
<dbReference type="InParanoid" id="H2XY42"/>
<organism evidence="1 2">
    <name type="scientific">Ciona intestinalis</name>
    <name type="common">Transparent sea squirt</name>
    <name type="synonym">Ascidia intestinalis</name>
    <dbReference type="NCBI Taxonomy" id="7719"/>
    <lineage>
        <taxon>Eukaryota</taxon>
        <taxon>Metazoa</taxon>
        <taxon>Chordata</taxon>
        <taxon>Tunicata</taxon>
        <taxon>Ascidiacea</taxon>
        <taxon>Phlebobranchia</taxon>
        <taxon>Cionidae</taxon>
        <taxon>Ciona</taxon>
    </lineage>
</organism>
<dbReference type="Ensembl" id="ENSCINT00000032438.1">
    <property type="protein sequence ID" value="ENSCINP00000034576.1"/>
    <property type="gene ID" value="ENSCING00000020280.1"/>
</dbReference>
<protein>
    <submittedName>
        <fullName evidence="1">Uncharacterized protein</fullName>
    </submittedName>
</protein>
<reference evidence="1" key="3">
    <citation type="submission" date="2025-08" db="UniProtKB">
        <authorList>
            <consortium name="Ensembl"/>
        </authorList>
    </citation>
    <scope>IDENTIFICATION</scope>
</reference>
<name>H2XY42_CIOIN</name>
<dbReference type="AlphaFoldDB" id="H2XY42"/>
<evidence type="ECO:0000313" key="1">
    <source>
        <dbReference type="Ensembl" id="ENSCINP00000034576.1"/>
    </source>
</evidence>
<reference evidence="2" key="1">
    <citation type="journal article" date="2002" name="Science">
        <title>The draft genome of Ciona intestinalis: insights into chordate and vertebrate origins.</title>
        <authorList>
            <person name="Dehal P."/>
            <person name="Satou Y."/>
            <person name="Campbell R.K."/>
            <person name="Chapman J."/>
            <person name="Degnan B."/>
            <person name="De Tomaso A."/>
            <person name="Davidson B."/>
            <person name="Di Gregorio A."/>
            <person name="Gelpke M."/>
            <person name="Goodstein D.M."/>
            <person name="Harafuji N."/>
            <person name="Hastings K.E."/>
            <person name="Ho I."/>
            <person name="Hotta K."/>
            <person name="Huang W."/>
            <person name="Kawashima T."/>
            <person name="Lemaire P."/>
            <person name="Martinez D."/>
            <person name="Meinertzhagen I.A."/>
            <person name="Necula S."/>
            <person name="Nonaka M."/>
            <person name="Putnam N."/>
            <person name="Rash S."/>
            <person name="Saiga H."/>
            <person name="Satake M."/>
            <person name="Terry A."/>
            <person name="Yamada L."/>
            <person name="Wang H.G."/>
            <person name="Awazu S."/>
            <person name="Azumi K."/>
            <person name="Boore J."/>
            <person name="Branno M."/>
            <person name="Chin-Bow S."/>
            <person name="DeSantis R."/>
            <person name="Doyle S."/>
            <person name="Francino P."/>
            <person name="Keys D.N."/>
            <person name="Haga S."/>
            <person name="Hayashi H."/>
            <person name="Hino K."/>
            <person name="Imai K.S."/>
            <person name="Inaba K."/>
            <person name="Kano S."/>
            <person name="Kobayashi K."/>
            <person name="Kobayashi M."/>
            <person name="Lee B.I."/>
            <person name="Makabe K.W."/>
            <person name="Manohar C."/>
            <person name="Matassi G."/>
            <person name="Medina M."/>
            <person name="Mochizuki Y."/>
            <person name="Mount S."/>
            <person name="Morishita T."/>
            <person name="Miura S."/>
            <person name="Nakayama A."/>
            <person name="Nishizaka S."/>
            <person name="Nomoto H."/>
            <person name="Ohta F."/>
            <person name="Oishi K."/>
            <person name="Rigoutsos I."/>
            <person name="Sano M."/>
            <person name="Sasaki A."/>
            <person name="Sasakura Y."/>
            <person name="Shoguchi E."/>
            <person name="Shin-i T."/>
            <person name="Spagnuolo A."/>
            <person name="Stainier D."/>
            <person name="Suzuki M.M."/>
            <person name="Tassy O."/>
            <person name="Takatori N."/>
            <person name="Tokuoka M."/>
            <person name="Yagi K."/>
            <person name="Yoshizaki F."/>
            <person name="Wada S."/>
            <person name="Zhang C."/>
            <person name="Hyatt P.D."/>
            <person name="Larimer F."/>
            <person name="Detter C."/>
            <person name="Doggett N."/>
            <person name="Glavina T."/>
            <person name="Hawkins T."/>
            <person name="Richardson P."/>
            <person name="Lucas S."/>
            <person name="Kohara Y."/>
            <person name="Levine M."/>
            <person name="Satoh N."/>
            <person name="Rokhsar D.S."/>
        </authorList>
    </citation>
    <scope>NUCLEOTIDE SEQUENCE [LARGE SCALE GENOMIC DNA]</scope>
</reference>
<reference evidence="1" key="4">
    <citation type="submission" date="2025-09" db="UniProtKB">
        <authorList>
            <consortium name="Ensembl"/>
        </authorList>
    </citation>
    <scope>IDENTIFICATION</scope>
</reference>
<evidence type="ECO:0000313" key="2">
    <source>
        <dbReference type="Proteomes" id="UP000008144"/>
    </source>
</evidence>